<dbReference type="KEGG" id="dtp:JZK55_17510"/>
<reference evidence="1 2" key="1">
    <citation type="submission" date="2020-03" db="EMBL/GenBank/DDBJ databases">
        <title>Complete genome sequences of two sulfur-disproportionating bacterial strains T55J and Mzg5.</title>
        <authorList>
            <person name="Umezawa K."/>
            <person name="Kojima H."/>
            <person name="Kato Y."/>
            <person name="Fukui M."/>
        </authorList>
    </citation>
    <scope>NUCLEOTIDE SEQUENCE [LARGE SCALE GENOMIC DNA]</scope>
    <source>
        <strain evidence="1 2">T55J</strain>
    </source>
</reference>
<protein>
    <submittedName>
        <fullName evidence="1">Uncharacterized protein</fullName>
    </submittedName>
</protein>
<evidence type="ECO:0000313" key="2">
    <source>
        <dbReference type="Proteomes" id="UP000516360"/>
    </source>
</evidence>
<name>A0A7G1H3S1_9BACT</name>
<proteinExistence type="predicted"/>
<organism evidence="1 2">
    <name type="scientific">Dissulfurispira thermophila</name>
    <dbReference type="NCBI Taxonomy" id="2715679"/>
    <lineage>
        <taxon>Bacteria</taxon>
        <taxon>Pseudomonadati</taxon>
        <taxon>Nitrospirota</taxon>
        <taxon>Thermodesulfovibrionia</taxon>
        <taxon>Thermodesulfovibrionales</taxon>
        <taxon>Dissulfurispiraceae</taxon>
        <taxon>Dissulfurispira</taxon>
    </lineage>
</organism>
<dbReference type="Proteomes" id="UP000516360">
    <property type="component" value="Chromosome"/>
</dbReference>
<dbReference type="RefSeq" id="WP_203471992.1">
    <property type="nucleotide sequence ID" value="NZ_AP022873.1"/>
</dbReference>
<sequence>MPRNERQRHGFGFEDWLKRTFLDIHYTSEWDIPQELNPNRSGGPISIKTAKWKGAIYFGDALRRFRINSDFTLIVGFWEPIGKKKRIVKIVEQFVSLDEWQRLWAPFTENDLTKLDSLIKDRSMSPDQTRQRIKKELLRLKNANHWGIITLNPKIDSKTQRRLQCSLSFSNFFKELLRVDPAFVSKDKKIFLWGMELKPPDF</sequence>
<evidence type="ECO:0000313" key="1">
    <source>
        <dbReference type="EMBL" id="BCB96829.1"/>
    </source>
</evidence>
<dbReference type="AlphaFoldDB" id="A0A7G1H3S1"/>
<gene>
    <name evidence="1" type="ORF">JZK55_17510</name>
</gene>
<dbReference type="EMBL" id="AP022873">
    <property type="protein sequence ID" value="BCB96829.1"/>
    <property type="molecule type" value="Genomic_DNA"/>
</dbReference>
<accession>A0A7G1H3S1</accession>
<keyword evidence="2" id="KW-1185">Reference proteome</keyword>